<name>A0A4U1FE15_MONMO</name>
<proteinExistence type="predicted"/>
<sequence length="119" mass="13205">MPQSGTWQVPTMGSCSQERTAQWQPQSSHAGNNTKTGCHAQQTQLRQWTCVRPALLHGTWRLPLHRPQALPRPHFPPLEPPACPLVPFLTTPHGSHHSGLHRTSSSCDLQRPTTASHCL</sequence>
<evidence type="ECO:0000313" key="3">
    <source>
        <dbReference type="Proteomes" id="UP000308365"/>
    </source>
</evidence>
<dbReference type="EMBL" id="RWIC01000202">
    <property type="protein sequence ID" value="TKC47627.1"/>
    <property type="molecule type" value="Genomic_DNA"/>
</dbReference>
<feature type="compositionally biased region" description="Polar residues" evidence="1">
    <location>
        <begin position="101"/>
        <end position="119"/>
    </location>
</feature>
<dbReference type="Proteomes" id="UP000308365">
    <property type="component" value="Unassembled WGS sequence"/>
</dbReference>
<evidence type="ECO:0000313" key="2">
    <source>
        <dbReference type="EMBL" id="TKC47627.1"/>
    </source>
</evidence>
<accession>A0A4U1FE15</accession>
<dbReference type="AlphaFoldDB" id="A0A4U1FE15"/>
<reference evidence="3" key="1">
    <citation type="journal article" date="2019" name="IScience">
        <title>Narwhal Genome Reveals Long-Term Low Genetic Diversity despite Current Large Abundance Size.</title>
        <authorList>
            <person name="Westbury M.V."/>
            <person name="Petersen B."/>
            <person name="Garde E."/>
            <person name="Heide-Jorgensen M.P."/>
            <person name="Lorenzen E.D."/>
        </authorList>
    </citation>
    <scope>NUCLEOTIDE SEQUENCE [LARGE SCALE GENOMIC DNA]</scope>
</reference>
<feature type="non-terminal residue" evidence="2">
    <location>
        <position position="119"/>
    </location>
</feature>
<comment type="caution">
    <text evidence="2">The sequence shown here is derived from an EMBL/GenBank/DDBJ whole genome shotgun (WGS) entry which is preliminary data.</text>
</comment>
<feature type="region of interest" description="Disordered" evidence="1">
    <location>
        <begin position="1"/>
        <end position="38"/>
    </location>
</feature>
<evidence type="ECO:0000256" key="1">
    <source>
        <dbReference type="SAM" id="MobiDB-lite"/>
    </source>
</evidence>
<feature type="region of interest" description="Disordered" evidence="1">
    <location>
        <begin position="94"/>
        <end position="119"/>
    </location>
</feature>
<protein>
    <submittedName>
        <fullName evidence="2">Uncharacterized protein</fullName>
    </submittedName>
</protein>
<organism evidence="2 3">
    <name type="scientific">Monodon monoceros</name>
    <name type="common">Narwhal</name>
    <name type="synonym">Ceratodon monodon</name>
    <dbReference type="NCBI Taxonomy" id="40151"/>
    <lineage>
        <taxon>Eukaryota</taxon>
        <taxon>Metazoa</taxon>
        <taxon>Chordata</taxon>
        <taxon>Craniata</taxon>
        <taxon>Vertebrata</taxon>
        <taxon>Euteleostomi</taxon>
        <taxon>Mammalia</taxon>
        <taxon>Eutheria</taxon>
        <taxon>Laurasiatheria</taxon>
        <taxon>Artiodactyla</taxon>
        <taxon>Whippomorpha</taxon>
        <taxon>Cetacea</taxon>
        <taxon>Odontoceti</taxon>
        <taxon>Monodontidae</taxon>
        <taxon>Monodon</taxon>
    </lineage>
</organism>
<gene>
    <name evidence="2" type="ORF">EI555_012451</name>
</gene>